<dbReference type="Proteomes" id="UP000018234">
    <property type="component" value="Unassembled WGS sequence"/>
</dbReference>
<evidence type="ECO:0000313" key="2">
    <source>
        <dbReference type="EMBL" id="ESU21268.1"/>
    </source>
</evidence>
<accession>A0ABP3A029</accession>
<keyword evidence="1" id="KW-0812">Transmembrane</keyword>
<gene>
    <name evidence="2" type="ORF">FSS13T_27250</name>
</gene>
<sequence>MQRSHNSGFMKWRGLVIFLEWFGAYISSFYSAFFFLTFRYICKHQ</sequence>
<dbReference type="EMBL" id="AVFO01000058">
    <property type="protein sequence ID" value="ESU21268.1"/>
    <property type="molecule type" value="Genomic_DNA"/>
</dbReference>
<reference evidence="2 3" key="1">
    <citation type="submission" date="2013-08" db="EMBL/GenBank/DDBJ databases">
        <title>Flavobacterium saliperosum type strain genome sequencing.</title>
        <authorList>
            <person name="Lee K."/>
            <person name="Yi H."/>
            <person name="Park S."/>
            <person name="Chun J."/>
        </authorList>
    </citation>
    <scope>NUCLEOTIDE SEQUENCE [LARGE SCALE GENOMIC DNA]</scope>
    <source>
        <strain evidence="2 3">S13</strain>
    </source>
</reference>
<organism evidence="2 3">
    <name type="scientific">Flavobacterium saliperosum S13</name>
    <dbReference type="NCBI Taxonomy" id="1341155"/>
    <lineage>
        <taxon>Bacteria</taxon>
        <taxon>Pseudomonadati</taxon>
        <taxon>Bacteroidota</taxon>
        <taxon>Flavobacteriia</taxon>
        <taxon>Flavobacteriales</taxon>
        <taxon>Flavobacteriaceae</taxon>
        <taxon>Flavobacterium</taxon>
    </lineage>
</organism>
<proteinExistence type="predicted"/>
<feature type="transmembrane region" description="Helical" evidence="1">
    <location>
        <begin position="12"/>
        <end position="36"/>
    </location>
</feature>
<evidence type="ECO:0000256" key="1">
    <source>
        <dbReference type="SAM" id="Phobius"/>
    </source>
</evidence>
<keyword evidence="3" id="KW-1185">Reference proteome</keyword>
<protein>
    <submittedName>
        <fullName evidence="2">Uncharacterized protein</fullName>
    </submittedName>
</protein>
<keyword evidence="1" id="KW-1133">Transmembrane helix</keyword>
<evidence type="ECO:0000313" key="3">
    <source>
        <dbReference type="Proteomes" id="UP000018234"/>
    </source>
</evidence>
<comment type="caution">
    <text evidence="2">The sequence shown here is derived from an EMBL/GenBank/DDBJ whole genome shotgun (WGS) entry which is preliminary data.</text>
</comment>
<keyword evidence="1" id="KW-0472">Membrane</keyword>
<name>A0ABP3A029_9FLAO</name>